<proteinExistence type="predicted"/>
<evidence type="ECO:0000313" key="2">
    <source>
        <dbReference type="Proteomes" id="UP000004319"/>
    </source>
</evidence>
<accession>F7VB63</accession>
<dbReference type="Proteomes" id="UP000004319">
    <property type="component" value="Unassembled WGS sequence"/>
</dbReference>
<reference evidence="1 2" key="1">
    <citation type="journal article" date="2011" name="Biochem. Biophys. Res. Commun.">
        <title>Increased number of Arginine-based salt bridges contributes to the thermotolerance of thermotolerant acetic acid bacteria, Acetobacter tropicalis SKU1100.</title>
        <authorList>
            <person name="Matsutani M."/>
            <person name="Hirakawa H."/>
            <person name="Nishikura M."/>
            <person name="Soemphol W."/>
            <person name="Ali I.A.I."/>
            <person name="Yakushi T."/>
            <person name="Matsushita K."/>
        </authorList>
    </citation>
    <scope>NUCLEOTIDE SEQUENCE [LARGE SCALE GENOMIC DNA]</scope>
    <source>
        <strain evidence="1 2">NBRC 101654</strain>
    </source>
</reference>
<gene>
    <name evidence="1" type="ORF">ATPR_0612</name>
</gene>
<evidence type="ECO:0000313" key="1">
    <source>
        <dbReference type="EMBL" id="GAA07608.1"/>
    </source>
</evidence>
<name>F7VB63_9PROT</name>
<protein>
    <submittedName>
        <fullName evidence="1">Uncharacterized protein</fullName>
    </submittedName>
</protein>
<dbReference type="AlphaFoldDB" id="F7VB63"/>
<comment type="caution">
    <text evidence="1">The sequence shown here is derived from an EMBL/GenBank/DDBJ whole genome shotgun (WGS) entry which is preliminary data.</text>
</comment>
<dbReference type="EMBL" id="BABS01000011">
    <property type="protein sequence ID" value="GAA07608.1"/>
    <property type="molecule type" value="Genomic_DNA"/>
</dbReference>
<organism evidence="1 2">
    <name type="scientific">Acetobacter tropicalis NBRC 101654</name>
    <dbReference type="NCBI Taxonomy" id="749388"/>
    <lineage>
        <taxon>Bacteria</taxon>
        <taxon>Pseudomonadati</taxon>
        <taxon>Pseudomonadota</taxon>
        <taxon>Alphaproteobacteria</taxon>
        <taxon>Acetobacterales</taxon>
        <taxon>Acetobacteraceae</taxon>
        <taxon>Acetobacter</taxon>
    </lineage>
</organism>
<sequence length="57" mass="6705">MISGSHPFYIHELSQHFHVHGILHEETVELFKTCFLTEGRIVCRNGLLFSREKPLLR</sequence>